<dbReference type="InterPro" id="IPR000914">
    <property type="entry name" value="SBP_5_dom"/>
</dbReference>
<dbReference type="GO" id="GO:0043190">
    <property type="term" value="C:ATP-binding cassette (ABC) transporter complex"/>
    <property type="evidence" value="ECO:0007669"/>
    <property type="project" value="InterPro"/>
</dbReference>
<reference evidence="6" key="1">
    <citation type="submission" date="2016-12" db="EMBL/GenBank/DDBJ databases">
        <title>Draft genome sequence of Roseomonas mucosa strain AU37, isolated from a peripheral intravenous catheter.</title>
        <authorList>
            <person name="Choudhury M.A."/>
            <person name="Sidjabat H.E."/>
            <person name="Wailan A.M."/>
            <person name="Zhang L."/>
            <person name="Marsh N.M."/>
            <person name="Rickard C.M."/>
            <person name="Davies M."/>
            <person name="Mcmillan D.J."/>
        </authorList>
    </citation>
    <scope>NUCLEOTIDE SEQUENCE [LARGE SCALE GENOMIC DNA]</scope>
    <source>
        <strain evidence="6">AU37</strain>
    </source>
</reference>
<protein>
    <submittedName>
        <fullName evidence="6">Peptide ABC transporter substrate-binding protein</fullName>
    </submittedName>
</protein>
<dbReference type="Gene3D" id="3.90.76.10">
    <property type="entry name" value="Dipeptide-binding Protein, Domain 1"/>
    <property type="match status" value="1"/>
</dbReference>
<dbReference type="PIRSF" id="PIRSF002741">
    <property type="entry name" value="MppA"/>
    <property type="match status" value="1"/>
</dbReference>
<dbReference type="InterPro" id="IPR039424">
    <property type="entry name" value="SBP_5"/>
</dbReference>
<dbReference type="GO" id="GO:0015833">
    <property type="term" value="P:peptide transport"/>
    <property type="evidence" value="ECO:0007669"/>
    <property type="project" value="TreeGrafter"/>
</dbReference>
<evidence type="ECO:0000313" key="6">
    <source>
        <dbReference type="EMBL" id="ONH83438.1"/>
    </source>
</evidence>
<dbReference type="Pfam" id="PF00496">
    <property type="entry name" value="SBP_bac_5"/>
    <property type="match status" value="1"/>
</dbReference>
<evidence type="ECO:0000256" key="1">
    <source>
        <dbReference type="ARBA" id="ARBA00004418"/>
    </source>
</evidence>
<dbReference type="PROSITE" id="PS01040">
    <property type="entry name" value="SBP_BACTERIAL_5"/>
    <property type="match status" value="1"/>
</dbReference>
<gene>
    <name evidence="6" type="ORF">APZ41_009335</name>
</gene>
<dbReference type="Proteomes" id="UP000054844">
    <property type="component" value="Unassembled WGS sequence"/>
</dbReference>
<evidence type="ECO:0000256" key="4">
    <source>
        <dbReference type="SAM" id="SignalP"/>
    </source>
</evidence>
<evidence type="ECO:0000256" key="2">
    <source>
        <dbReference type="ARBA" id="ARBA00005695"/>
    </source>
</evidence>
<accession>A0A1S8D7D4</accession>
<dbReference type="AlphaFoldDB" id="A0A1S8D7D4"/>
<dbReference type="EMBL" id="LLWF02000024">
    <property type="protein sequence ID" value="ONH83438.1"/>
    <property type="molecule type" value="Genomic_DNA"/>
</dbReference>
<sequence length="534" mass="57887">MTTRRALLAGSAGALALPALLPGQGSALAQSPPGVAVIAKQIDDIISLDPAESFEFSGNELCGNMYQKLVRNDEKDPTKLTGDLAEHWEASSDGKSFTFRLRKGASFSSGKPVTAEDVAWSLQRVVALNKSPAFIINQFGYTKDNVAGMIRATAPDAVVLATAEPASLSFLLYCLSANVGAVVEKAVVASHEANGDFGNAWLKQNSAGSGPFMLRAWRASDSVTLEANPHSETPPKTKRLVIRHVADPSAQLLGLQQGDYDVARNLQADQIKGLQGNDRFRILEQRRAMVMFLSLNQKNPFLAKPQVRQAIKWAIDYAGIQKNIVPSTYAVHQAFLPEGLPGALTEKPFQADVAKAKALLAEAGHPEGFEIGFDYFSVSPYADIAQAIQANLAAIGIRARMLPAEQRQVITKTRARQHDIALVYWGSDYFDPHSNAEAFSINTDNSDDARNRTLAWRASWPIPDLSKRTVEALREGDGEKRAALYEALQRDHQQSSPFVILLQAIEVAVTRAGVSGMRLGVMSDQTSYAGISKS</sequence>
<dbReference type="STRING" id="207340.APZ41_009335"/>
<keyword evidence="7" id="KW-1185">Reference proteome</keyword>
<comment type="similarity">
    <text evidence="2">Belongs to the bacterial solute-binding protein 5 family.</text>
</comment>
<dbReference type="Gene3D" id="3.40.190.10">
    <property type="entry name" value="Periplasmic binding protein-like II"/>
    <property type="match status" value="1"/>
</dbReference>
<dbReference type="PROSITE" id="PS51318">
    <property type="entry name" value="TAT"/>
    <property type="match status" value="1"/>
</dbReference>
<dbReference type="GO" id="GO:0030288">
    <property type="term" value="C:outer membrane-bounded periplasmic space"/>
    <property type="evidence" value="ECO:0007669"/>
    <property type="project" value="UniProtKB-ARBA"/>
</dbReference>
<keyword evidence="3 4" id="KW-0732">Signal</keyword>
<feature type="chain" id="PRO_5010580051" evidence="4">
    <location>
        <begin position="30"/>
        <end position="534"/>
    </location>
</feature>
<evidence type="ECO:0000256" key="3">
    <source>
        <dbReference type="ARBA" id="ARBA00022729"/>
    </source>
</evidence>
<evidence type="ECO:0000259" key="5">
    <source>
        <dbReference type="Pfam" id="PF00496"/>
    </source>
</evidence>
<dbReference type="InterPro" id="IPR030678">
    <property type="entry name" value="Peptide/Ni-bd"/>
</dbReference>
<dbReference type="SUPFAM" id="SSF53850">
    <property type="entry name" value="Periplasmic binding protein-like II"/>
    <property type="match status" value="1"/>
</dbReference>
<dbReference type="Gene3D" id="3.10.105.10">
    <property type="entry name" value="Dipeptide-binding Protein, Domain 3"/>
    <property type="match status" value="1"/>
</dbReference>
<dbReference type="PANTHER" id="PTHR30290">
    <property type="entry name" value="PERIPLASMIC BINDING COMPONENT OF ABC TRANSPORTER"/>
    <property type="match status" value="1"/>
</dbReference>
<dbReference type="CDD" id="cd08512">
    <property type="entry name" value="PBP2_NikA_DppA_OppA_like_7"/>
    <property type="match status" value="1"/>
</dbReference>
<feature type="domain" description="Solute-binding protein family 5" evidence="5">
    <location>
        <begin position="80"/>
        <end position="446"/>
    </location>
</feature>
<dbReference type="InterPro" id="IPR023765">
    <property type="entry name" value="SBP_5_CS"/>
</dbReference>
<name>A0A1S8D7D4_9PROT</name>
<dbReference type="GO" id="GO:1904680">
    <property type="term" value="F:peptide transmembrane transporter activity"/>
    <property type="evidence" value="ECO:0007669"/>
    <property type="project" value="TreeGrafter"/>
</dbReference>
<evidence type="ECO:0000313" key="7">
    <source>
        <dbReference type="Proteomes" id="UP000054844"/>
    </source>
</evidence>
<comment type="caution">
    <text evidence="6">The sequence shown here is derived from an EMBL/GenBank/DDBJ whole genome shotgun (WGS) entry which is preliminary data.</text>
</comment>
<dbReference type="InterPro" id="IPR006311">
    <property type="entry name" value="TAT_signal"/>
</dbReference>
<organism evidence="6 7">
    <name type="scientific">Roseomonas mucosa</name>
    <dbReference type="NCBI Taxonomy" id="207340"/>
    <lineage>
        <taxon>Bacteria</taxon>
        <taxon>Pseudomonadati</taxon>
        <taxon>Pseudomonadota</taxon>
        <taxon>Alphaproteobacteria</taxon>
        <taxon>Acetobacterales</taxon>
        <taxon>Roseomonadaceae</taxon>
        <taxon>Roseomonas</taxon>
    </lineage>
</organism>
<comment type="subcellular location">
    <subcellularLocation>
        <location evidence="1">Periplasm</location>
    </subcellularLocation>
</comment>
<dbReference type="RefSeq" id="WP_058389210.1">
    <property type="nucleotide sequence ID" value="NZ_CP034924.1"/>
</dbReference>
<proteinExistence type="inferred from homology"/>
<feature type="signal peptide" evidence="4">
    <location>
        <begin position="1"/>
        <end position="29"/>
    </location>
</feature>
<dbReference type="OrthoDB" id="9803988at2"/>